<gene>
    <name evidence="6" type="primary">pknB_30</name>
    <name evidence="6" type="ORF">ENSA7_72000</name>
</gene>
<dbReference type="PROSITE" id="PS50011">
    <property type="entry name" value="PROTEIN_KINASE_DOM"/>
    <property type="match status" value="1"/>
</dbReference>
<evidence type="ECO:0000259" key="5">
    <source>
        <dbReference type="PROSITE" id="PS50011"/>
    </source>
</evidence>
<feature type="domain" description="Protein kinase" evidence="5">
    <location>
        <begin position="1"/>
        <end position="287"/>
    </location>
</feature>
<dbReference type="Proteomes" id="UP000238823">
    <property type="component" value="Unassembled WGS sequence"/>
</dbReference>
<dbReference type="PANTHER" id="PTHR43289:SF6">
    <property type="entry name" value="SERINE_THREONINE-PROTEIN KINASE NEKL-3"/>
    <property type="match status" value="1"/>
</dbReference>
<organism evidence="6 7">
    <name type="scientific">Enhygromyxa salina</name>
    <dbReference type="NCBI Taxonomy" id="215803"/>
    <lineage>
        <taxon>Bacteria</taxon>
        <taxon>Pseudomonadati</taxon>
        <taxon>Myxococcota</taxon>
        <taxon>Polyangia</taxon>
        <taxon>Nannocystales</taxon>
        <taxon>Nannocystaceae</taxon>
        <taxon>Enhygromyxa</taxon>
    </lineage>
</organism>
<dbReference type="PANTHER" id="PTHR43289">
    <property type="entry name" value="MITOGEN-ACTIVATED PROTEIN KINASE KINASE KINASE 20-RELATED"/>
    <property type="match status" value="1"/>
</dbReference>
<evidence type="ECO:0000256" key="3">
    <source>
        <dbReference type="ARBA" id="ARBA00022777"/>
    </source>
</evidence>
<comment type="caution">
    <text evidence="6">The sequence shown here is derived from an EMBL/GenBank/DDBJ whole genome shotgun (WGS) entry which is preliminary data.</text>
</comment>
<dbReference type="SMART" id="SM00220">
    <property type="entry name" value="S_TKc"/>
    <property type="match status" value="1"/>
</dbReference>
<name>A0A2S9XU52_9BACT</name>
<keyword evidence="3 6" id="KW-0418">Kinase</keyword>
<accession>A0A2S9XU52</accession>
<dbReference type="AlphaFoldDB" id="A0A2S9XU52"/>
<keyword evidence="2" id="KW-0547">Nucleotide-binding</keyword>
<dbReference type="Gene3D" id="1.10.510.10">
    <property type="entry name" value="Transferase(Phosphotransferase) domain 1"/>
    <property type="match status" value="1"/>
</dbReference>
<dbReference type="EC" id="2.7.11.1" evidence="6"/>
<dbReference type="OrthoDB" id="9801841at2"/>
<evidence type="ECO:0000313" key="7">
    <source>
        <dbReference type="Proteomes" id="UP000238823"/>
    </source>
</evidence>
<dbReference type="InterPro" id="IPR011009">
    <property type="entry name" value="Kinase-like_dom_sf"/>
</dbReference>
<sequence>MAVGVLNSILADLEGLPLDGWQLVEGPWDAGSEERWLLRLADGRLAVLGRLSPEFARDESVRRRWVRDVERLVECAAASVAPVLATGPRPDPRDPAAPPPWRLRLEPEGERFSTWLERAPIPIDELAHRGAALADALHAVHLGGAVVRNLHPRDLVWTAEGRVVLTDVGLARVDLLSSHTASSLLITGSAYAAPEQLMRTVVDQRADLYSLGVILWQAATGNLPFGEGPALLRERFELPLITALRRDAPPVLDLLLRRCLSEQPEQRPDSAAEIAWVLRGGAGDGLLQGDQTVCQHCGAALRLGQRLCLACGRLGVRFVHQDGSAPTWGVELTTLREDAQLLASLREFVYSVAQGPLRADEFVIGDVTLYSDQELVWRKRLPARLFDRLDEQTAHELCARLTELGLDVRVVQPNRSGRWTGIAIGALALTTILGAGMASLGVAGAVIGWTVAAGVITSVVAGSRASSAIVERRLRPLYQLRAQPAALPASDPLVSRIAALLDGTSAGPTPADVRAQLGELALLVQRLVDRRAELTGLVEARELELLTGPVEPLITELEARVRELARLDRELGELDEATMVRALAAVDARASDPGKRQLERQRLLDGLDRLRSLEDRRTTTFHGLLEASTLLRRAIDLGLGVHDPAAEQQRRVELALAALL</sequence>
<dbReference type="InterPro" id="IPR000719">
    <property type="entry name" value="Prot_kinase_dom"/>
</dbReference>
<protein>
    <submittedName>
        <fullName evidence="6">Serine/threonine-protein kinase PknB</fullName>
        <ecNumber evidence="6">2.7.11.1</ecNumber>
    </submittedName>
</protein>
<dbReference type="EMBL" id="PVNL01000135">
    <property type="protein sequence ID" value="PRP96385.1"/>
    <property type="molecule type" value="Genomic_DNA"/>
</dbReference>
<dbReference type="GO" id="GO:0005524">
    <property type="term" value="F:ATP binding"/>
    <property type="evidence" value="ECO:0007669"/>
    <property type="project" value="UniProtKB-KW"/>
</dbReference>
<dbReference type="GO" id="GO:0004674">
    <property type="term" value="F:protein serine/threonine kinase activity"/>
    <property type="evidence" value="ECO:0007669"/>
    <property type="project" value="UniProtKB-EC"/>
</dbReference>
<dbReference type="SUPFAM" id="SSF56112">
    <property type="entry name" value="Protein kinase-like (PK-like)"/>
    <property type="match status" value="1"/>
</dbReference>
<evidence type="ECO:0000256" key="1">
    <source>
        <dbReference type="ARBA" id="ARBA00022679"/>
    </source>
</evidence>
<evidence type="ECO:0000313" key="6">
    <source>
        <dbReference type="EMBL" id="PRP96385.1"/>
    </source>
</evidence>
<dbReference type="Pfam" id="PF00069">
    <property type="entry name" value="Pkinase"/>
    <property type="match status" value="1"/>
</dbReference>
<evidence type="ECO:0000256" key="4">
    <source>
        <dbReference type="ARBA" id="ARBA00022840"/>
    </source>
</evidence>
<keyword evidence="1 6" id="KW-0808">Transferase</keyword>
<proteinExistence type="predicted"/>
<keyword evidence="4" id="KW-0067">ATP-binding</keyword>
<evidence type="ECO:0000256" key="2">
    <source>
        <dbReference type="ARBA" id="ARBA00022741"/>
    </source>
</evidence>
<reference evidence="6 7" key="1">
    <citation type="submission" date="2018-03" db="EMBL/GenBank/DDBJ databases">
        <title>Draft Genome Sequences of the Obligatory Marine Myxobacteria Enhygromyxa salina SWB007.</title>
        <authorList>
            <person name="Poehlein A."/>
            <person name="Moghaddam J.A."/>
            <person name="Harms H."/>
            <person name="Alanjari M."/>
            <person name="Koenig G.M."/>
            <person name="Daniel R."/>
            <person name="Schaeberle T.F."/>
        </authorList>
    </citation>
    <scope>NUCLEOTIDE SEQUENCE [LARGE SCALE GENOMIC DNA]</scope>
    <source>
        <strain evidence="6 7">SWB007</strain>
    </source>
</reference>